<dbReference type="InterPro" id="IPR050855">
    <property type="entry name" value="NDM-1-like"/>
</dbReference>
<evidence type="ECO:0000256" key="1">
    <source>
        <dbReference type="ARBA" id="ARBA00005250"/>
    </source>
</evidence>
<dbReference type="InterPro" id="IPR036866">
    <property type="entry name" value="RibonucZ/Hydroxyglut_hydro"/>
</dbReference>
<sequence length="232" mass="25495">MVSTSTLRVLEPAPNVIAFYDGRIAEKRIVSPEWNWLDDAAYCLGIASYAVVCGTEALVYDTHISIDHARFVRNELERRGVTTVRVALSHHHKDHVAGTEVFADCEIIAARKTAEMLAQKEDSYRKSNPSISPLIKPTTVFDGDLTLSIGSIDVELRPLDVHSRDGVALLLPKSRVLLAGDALEDSATYVAEPGRLEIHMAELDRLSTWDFAAILPCHGDINRIAEGGYSSV</sequence>
<dbReference type="PANTHER" id="PTHR42951:SF4">
    <property type="entry name" value="ACYL-COENZYME A THIOESTERASE MBLAC2"/>
    <property type="match status" value="1"/>
</dbReference>
<dbReference type="Pfam" id="PF00753">
    <property type="entry name" value="Lactamase_B"/>
    <property type="match status" value="1"/>
</dbReference>
<dbReference type="PANTHER" id="PTHR42951">
    <property type="entry name" value="METALLO-BETA-LACTAMASE DOMAIN-CONTAINING"/>
    <property type="match status" value="1"/>
</dbReference>
<dbReference type="Proteomes" id="UP000183982">
    <property type="component" value="Unassembled WGS sequence"/>
</dbReference>
<gene>
    <name evidence="3" type="ORF">SAMN05444000_1582</name>
</gene>
<keyword evidence="4" id="KW-1185">Reference proteome</keyword>
<dbReference type="RefSeq" id="WP_073257365.1">
    <property type="nucleotide sequence ID" value="NZ_FQZQ01000058.1"/>
</dbReference>
<dbReference type="InterPro" id="IPR001279">
    <property type="entry name" value="Metallo-B-lactamas"/>
</dbReference>
<comment type="similarity">
    <text evidence="1">Belongs to the metallo-beta-lactamase superfamily. Class-B beta-lactamase family.</text>
</comment>
<dbReference type="STRING" id="1470563.SAMN05444000_1582"/>
<dbReference type="Gene3D" id="3.60.15.10">
    <property type="entry name" value="Ribonuclease Z/Hydroxyacylglutathione hydrolase-like"/>
    <property type="match status" value="1"/>
</dbReference>
<feature type="domain" description="Metallo-beta-lactamase" evidence="2">
    <location>
        <begin position="45"/>
        <end position="218"/>
    </location>
</feature>
<proteinExistence type="inferred from homology"/>
<name>A0A1M6U9P7_9RHOB</name>
<organism evidence="3 4">
    <name type="scientific">Shimia gijangensis</name>
    <dbReference type="NCBI Taxonomy" id="1470563"/>
    <lineage>
        <taxon>Bacteria</taxon>
        <taxon>Pseudomonadati</taxon>
        <taxon>Pseudomonadota</taxon>
        <taxon>Alphaproteobacteria</taxon>
        <taxon>Rhodobacterales</taxon>
        <taxon>Roseobacteraceae</taxon>
    </lineage>
</organism>
<reference evidence="4" key="1">
    <citation type="submission" date="2016-11" db="EMBL/GenBank/DDBJ databases">
        <authorList>
            <person name="Varghese N."/>
            <person name="Submissions S."/>
        </authorList>
    </citation>
    <scope>NUCLEOTIDE SEQUENCE [LARGE SCALE GENOMIC DNA]</scope>
    <source>
        <strain evidence="4">DSM 100564</strain>
    </source>
</reference>
<dbReference type="OrthoDB" id="420651at2"/>
<dbReference type="GO" id="GO:0017001">
    <property type="term" value="P:antibiotic catabolic process"/>
    <property type="evidence" value="ECO:0007669"/>
    <property type="project" value="UniProtKB-ARBA"/>
</dbReference>
<accession>A0A1M6U9P7</accession>
<dbReference type="SUPFAM" id="SSF56281">
    <property type="entry name" value="Metallo-hydrolase/oxidoreductase"/>
    <property type="match status" value="1"/>
</dbReference>
<dbReference type="AlphaFoldDB" id="A0A1M6U9P7"/>
<evidence type="ECO:0000313" key="3">
    <source>
        <dbReference type="EMBL" id="SHK65880.1"/>
    </source>
</evidence>
<evidence type="ECO:0000259" key="2">
    <source>
        <dbReference type="SMART" id="SM00849"/>
    </source>
</evidence>
<dbReference type="SMART" id="SM00849">
    <property type="entry name" value="Lactamase_B"/>
    <property type="match status" value="1"/>
</dbReference>
<dbReference type="EMBL" id="FQZQ01000058">
    <property type="protein sequence ID" value="SHK65880.1"/>
    <property type="molecule type" value="Genomic_DNA"/>
</dbReference>
<evidence type="ECO:0000313" key="4">
    <source>
        <dbReference type="Proteomes" id="UP000183982"/>
    </source>
</evidence>
<protein>
    <submittedName>
        <fullName evidence="3">Glyoxylase, beta-lactamase superfamily II</fullName>
    </submittedName>
</protein>